<evidence type="ECO:0000313" key="1">
    <source>
        <dbReference type="EMBL" id="RUT46298.1"/>
    </source>
</evidence>
<proteinExistence type="predicted"/>
<reference evidence="1 2" key="1">
    <citation type="submission" date="2018-12" db="EMBL/GenBank/DDBJ databases">
        <authorList>
            <person name="Sun L."/>
            <person name="Chen Z."/>
        </authorList>
    </citation>
    <scope>NUCLEOTIDE SEQUENCE [LARGE SCALE GENOMIC DNA]</scope>
    <source>
        <strain evidence="1 2">DSM 15890</strain>
    </source>
</reference>
<keyword evidence="2" id="KW-1185">Reference proteome</keyword>
<gene>
    <name evidence="1" type="ORF">EJP82_12530</name>
</gene>
<dbReference type="OrthoDB" id="2986513at2"/>
<organism evidence="1 2">
    <name type="scientific">Paenibacillus anaericanus</name>
    <dbReference type="NCBI Taxonomy" id="170367"/>
    <lineage>
        <taxon>Bacteria</taxon>
        <taxon>Bacillati</taxon>
        <taxon>Bacillota</taxon>
        <taxon>Bacilli</taxon>
        <taxon>Bacillales</taxon>
        <taxon>Paenibacillaceae</taxon>
        <taxon>Paenibacillus</taxon>
    </lineage>
</organism>
<dbReference type="AlphaFoldDB" id="A0A433Y914"/>
<dbReference type="Proteomes" id="UP000279446">
    <property type="component" value="Unassembled WGS sequence"/>
</dbReference>
<dbReference type="EMBL" id="RZNY01000009">
    <property type="protein sequence ID" value="RUT46298.1"/>
    <property type="molecule type" value="Genomic_DNA"/>
</dbReference>
<dbReference type="InterPro" id="IPR014199">
    <property type="entry name" value="Spore_YtxC"/>
</dbReference>
<dbReference type="RefSeq" id="WP_127192402.1">
    <property type="nucleotide sequence ID" value="NZ_RZNY01000009.1"/>
</dbReference>
<protein>
    <submittedName>
        <fullName evidence="1">Sporulation protein</fullName>
    </submittedName>
</protein>
<dbReference type="Pfam" id="PF08812">
    <property type="entry name" value="YtxC"/>
    <property type="match status" value="1"/>
</dbReference>
<comment type="caution">
    <text evidence="1">The sequence shown here is derived from an EMBL/GenBank/DDBJ whole genome shotgun (WGS) entry which is preliminary data.</text>
</comment>
<sequence>MDFFVICAKLDSAESGNLLPGYIDGAIDELYKGKERTDTSYTQDGKLIRAAIAVHDIGEGDIPRKEWNVMLLQGLAQALAKYIVDVREAKIVAEVIATEYSLSSPEQLKAVKELSSRLLGTGKDSLEARNLRIMGIKESCFMYLKESKSFHVDGFITFRLKDYKSKLKETVDFAVDEYLLDKQYEEFIGLLQYFVYFQEPLTPLVHLMHIRGSEFSILNQEFATVSVSAVSGVVARIADQELEMEDIVVSTLISLSPSRIVIHTRDPEVVIISTIRRIFGDRVELCLLCPQCNLIHQGARHSD</sequence>
<name>A0A433Y914_9BACL</name>
<accession>A0A433Y914</accession>
<evidence type="ECO:0000313" key="2">
    <source>
        <dbReference type="Proteomes" id="UP000279446"/>
    </source>
</evidence>